<dbReference type="KEGG" id="ttq:NIES37_24430"/>
<reference evidence="1 2" key="1">
    <citation type="submission" date="2017-06" db="EMBL/GenBank/DDBJ databases">
        <title>Genome sequencing of cyanobaciteial culture collection at National Institute for Environmental Studies (NIES).</title>
        <authorList>
            <person name="Hirose Y."/>
            <person name="Shimura Y."/>
            <person name="Fujisawa T."/>
            <person name="Nakamura Y."/>
            <person name="Kawachi M."/>
        </authorList>
    </citation>
    <scope>NUCLEOTIDE SEQUENCE [LARGE SCALE GENOMIC DNA]</scope>
    <source>
        <strain evidence="1 2">NIES-37</strain>
    </source>
</reference>
<sequence>MLLLHIQGPKVAKHGLRREFSLVGIMAAIADLEILTCPQHFNERLTEQFLKQINVA</sequence>
<gene>
    <name evidence="1" type="ORF">NIES37_24430</name>
</gene>
<accession>A0A1Z4MYH4</accession>
<dbReference type="EMBL" id="AP018248">
    <property type="protein sequence ID" value="BAY98493.1"/>
    <property type="molecule type" value="Genomic_DNA"/>
</dbReference>
<organism evidence="1 2">
    <name type="scientific">Tolypothrix tenuis PCC 7101</name>
    <dbReference type="NCBI Taxonomy" id="231146"/>
    <lineage>
        <taxon>Bacteria</taxon>
        <taxon>Bacillati</taxon>
        <taxon>Cyanobacteriota</taxon>
        <taxon>Cyanophyceae</taxon>
        <taxon>Nostocales</taxon>
        <taxon>Tolypothrichaceae</taxon>
        <taxon>Tolypothrix</taxon>
    </lineage>
</organism>
<evidence type="ECO:0000313" key="2">
    <source>
        <dbReference type="Proteomes" id="UP000218785"/>
    </source>
</evidence>
<dbReference type="Proteomes" id="UP000218785">
    <property type="component" value="Chromosome"/>
</dbReference>
<keyword evidence="2" id="KW-1185">Reference proteome</keyword>
<evidence type="ECO:0000313" key="1">
    <source>
        <dbReference type="EMBL" id="BAY98493.1"/>
    </source>
</evidence>
<protein>
    <submittedName>
        <fullName evidence="1">Uncharacterized protein</fullName>
    </submittedName>
</protein>
<proteinExistence type="predicted"/>
<name>A0A1Z4MYH4_9CYAN</name>
<dbReference type="AlphaFoldDB" id="A0A1Z4MYH4"/>